<evidence type="ECO:0000256" key="11">
    <source>
        <dbReference type="SAM" id="MobiDB-lite"/>
    </source>
</evidence>
<evidence type="ECO:0000256" key="4">
    <source>
        <dbReference type="ARBA" id="ARBA00022491"/>
    </source>
</evidence>
<dbReference type="GO" id="GO:0006355">
    <property type="term" value="P:regulation of DNA-templated transcription"/>
    <property type="evidence" value="ECO:0007669"/>
    <property type="project" value="InterPro"/>
</dbReference>
<evidence type="ECO:0000256" key="9">
    <source>
        <dbReference type="ARBA" id="ARBA00025283"/>
    </source>
</evidence>
<keyword evidence="6 10" id="KW-0804">Transcription</keyword>
<dbReference type="PANTHER" id="PTHR31734">
    <property type="entry name" value="AUXIN-RESPONSIVE PROTEIN IAA17"/>
    <property type="match status" value="1"/>
</dbReference>
<evidence type="ECO:0000256" key="3">
    <source>
        <dbReference type="ARBA" id="ARBA00011726"/>
    </source>
</evidence>
<dbReference type="OrthoDB" id="7848332at2759"/>
<dbReference type="SUPFAM" id="SSF54277">
    <property type="entry name" value="CAD &amp; PB1 domains"/>
    <property type="match status" value="1"/>
</dbReference>
<dbReference type="Gene3D" id="3.10.20.90">
    <property type="entry name" value="Phosphatidylinositol 3-kinase Catalytic Subunit, Chain A, domain 1"/>
    <property type="match status" value="1"/>
</dbReference>
<dbReference type="InterPro" id="IPR033389">
    <property type="entry name" value="AUX/IAA_dom"/>
</dbReference>
<evidence type="ECO:0000256" key="1">
    <source>
        <dbReference type="ARBA" id="ARBA00004123"/>
    </source>
</evidence>
<evidence type="ECO:0000256" key="10">
    <source>
        <dbReference type="RuleBase" id="RU004549"/>
    </source>
</evidence>
<dbReference type="InterPro" id="IPR053793">
    <property type="entry name" value="PB1-like"/>
</dbReference>
<comment type="function">
    <text evidence="9">Aux/IAA proteins are short-lived transcriptional factors that function as repressors of early auxin response genes at low auxin concentrations. Repression is thought to result from the interaction with auxin response factors (ARFs), proteins that bind to the auxin-responsive promoter element (AuxRE). Formation of heterodimers with ARF proteins may alter their ability to modulate early auxin response genes expression.</text>
</comment>
<reference evidence="13" key="1">
    <citation type="submission" date="2020-03" db="EMBL/GenBank/DDBJ databases">
        <title>A high-quality chromosome-level genome assembly of a woody plant with both climbing and erect habits, Rhamnella rubrinervis.</title>
        <authorList>
            <person name="Lu Z."/>
            <person name="Yang Y."/>
            <person name="Zhu X."/>
            <person name="Sun Y."/>
        </authorList>
    </citation>
    <scope>NUCLEOTIDE SEQUENCE</scope>
    <source>
        <strain evidence="13">BYM</strain>
        <tissue evidence="13">Leaf</tissue>
    </source>
</reference>
<dbReference type="PROSITE" id="PS51745">
    <property type="entry name" value="PB1"/>
    <property type="match status" value="1"/>
</dbReference>
<comment type="subcellular location">
    <subcellularLocation>
        <location evidence="1 10">Nucleus</location>
    </subcellularLocation>
</comment>
<dbReference type="EMBL" id="VOIH02000005">
    <property type="protein sequence ID" value="KAF3446724.1"/>
    <property type="molecule type" value="Genomic_DNA"/>
</dbReference>
<evidence type="ECO:0000256" key="6">
    <source>
        <dbReference type="ARBA" id="ARBA00023163"/>
    </source>
</evidence>
<protein>
    <recommendedName>
        <fullName evidence="10">Auxin-responsive protein</fullName>
    </recommendedName>
</protein>
<name>A0A8K0H6U7_9ROSA</name>
<feature type="region of interest" description="Disordered" evidence="11">
    <location>
        <begin position="1"/>
        <end position="69"/>
    </location>
</feature>
<dbReference type="GO" id="GO:0009734">
    <property type="term" value="P:auxin-activated signaling pathway"/>
    <property type="evidence" value="ECO:0007669"/>
    <property type="project" value="UniProtKB-UniRule"/>
</dbReference>
<dbReference type="Pfam" id="PF02309">
    <property type="entry name" value="AUX_IAA"/>
    <property type="match status" value="1"/>
</dbReference>
<keyword evidence="14" id="KW-1185">Reference proteome</keyword>
<keyword evidence="5 10" id="KW-0805">Transcription regulation</keyword>
<dbReference type="Proteomes" id="UP000796880">
    <property type="component" value="Unassembled WGS sequence"/>
</dbReference>
<evidence type="ECO:0000313" key="13">
    <source>
        <dbReference type="EMBL" id="KAF3446724.1"/>
    </source>
</evidence>
<evidence type="ECO:0000259" key="12">
    <source>
        <dbReference type="PROSITE" id="PS51745"/>
    </source>
</evidence>
<keyword evidence="4 10" id="KW-0678">Repressor</keyword>
<proteinExistence type="inferred from homology"/>
<feature type="compositionally biased region" description="Basic and acidic residues" evidence="11">
    <location>
        <begin position="22"/>
        <end position="38"/>
    </location>
</feature>
<gene>
    <name evidence="13" type="ORF">FNV43_RR11904</name>
</gene>
<dbReference type="FunFam" id="3.10.20.90:FF:000225">
    <property type="entry name" value="Auxin-responsive protein"/>
    <property type="match status" value="1"/>
</dbReference>
<evidence type="ECO:0000313" key="14">
    <source>
        <dbReference type="Proteomes" id="UP000796880"/>
    </source>
</evidence>
<accession>A0A8K0H6U7</accession>
<comment type="similarity">
    <text evidence="2 10">Belongs to the Aux/IAA family.</text>
</comment>
<evidence type="ECO:0000256" key="2">
    <source>
        <dbReference type="ARBA" id="ARBA00006728"/>
    </source>
</evidence>
<evidence type="ECO:0000256" key="8">
    <source>
        <dbReference type="ARBA" id="ARBA00023294"/>
    </source>
</evidence>
<keyword evidence="7 10" id="KW-0539">Nucleus</keyword>
<feature type="compositionally biased region" description="Basic and acidic residues" evidence="11">
    <location>
        <begin position="227"/>
        <end position="240"/>
    </location>
</feature>
<evidence type="ECO:0000256" key="7">
    <source>
        <dbReference type="ARBA" id="ARBA00023242"/>
    </source>
</evidence>
<feature type="region of interest" description="Disordered" evidence="11">
    <location>
        <begin position="197"/>
        <end position="240"/>
    </location>
</feature>
<dbReference type="InterPro" id="IPR003311">
    <property type="entry name" value="AUX_IAA"/>
</dbReference>
<dbReference type="AlphaFoldDB" id="A0A8K0H6U7"/>
<dbReference type="GO" id="GO:0005634">
    <property type="term" value="C:nucleus"/>
    <property type="evidence" value="ECO:0007669"/>
    <property type="project" value="UniProtKB-SubCell"/>
</dbReference>
<comment type="caution">
    <text evidence="13">The sequence shown here is derived from an EMBL/GenBank/DDBJ whole genome shotgun (WGS) entry which is preliminary data.</text>
</comment>
<keyword evidence="8 10" id="KW-0927">Auxin signaling pathway</keyword>
<comment type="subunit">
    <text evidence="3 10">Homodimers and heterodimers.</text>
</comment>
<organism evidence="13 14">
    <name type="scientific">Rhamnella rubrinervis</name>
    <dbReference type="NCBI Taxonomy" id="2594499"/>
    <lineage>
        <taxon>Eukaryota</taxon>
        <taxon>Viridiplantae</taxon>
        <taxon>Streptophyta</taxon>
        <taxon>Embryophyta</taxon>
        <taxon>Tracheophyta</taxon>
        <taxon>Spermatophyta</taxon>
        <taxon>Magnoliopsida</taxon>
        <taxon>eudicotyledons</taxon>
        <taxon>Gunneridae</taxon>
        <taxon>Pentapetalae</taxon>
        <taxon>rosids</taxon>
        <taxon>fabids</taxon>
        <taxon>Rosales</taxon>
        <taxon>Rhamnaceae</taxon>
        <taxon>rhamnoid group</taxon>
        <taxon>Rhamneae</taxon>
        <taxon>Rhamnella</taxon>
    </lineage>
</organism>
<sequence length="370" mass="41765">MGDDKSYDVVHEDNIEWNNNPRESKSSEGVSEDKKLELRLGPPGDDDHQDQSQSLLSHHHHHQASNYNNNHNHIEAKRVFEEERNWFSSKLDANNYCQNLSSYCNNNYSCNIDHSKVGKVFATHQWLQQQHSKPSIFIPSPCTTATASASKFPNSAAANCCSNKRTAHAHAHAPAPVVGWPPVRPFRKNLGNRNFISKTNKPPDDDINEESAETSMVLKKGGSSDITIHDDDERKCEGSSENDHMFVKINMEGVPIGRKVDLKAYDSYHNLSYAIDQLFRDLVSNQQALNHQYCSHSNYNAHANNEDQYTLVYEDNDGDRMLVGDVPWQMFVSTAKRLRVLKSSAVSSLRLGSSQHEKTALDDATMEIGR</sequence>
<feature type="domain" description="PB1" evidence="12">
    <location>
        <begin position="244"/>
        <end position="343"/>
    </location>
</feature>
<dbReference type="PANTHER" id="PTHR31734:SF2">
    <property type="entry name" value="AUXIN-RESPONSIVE PROTEIN IAA26"/>
    <property type="match status" value="1"/>
</dbReference>
<feature type="compositionally biased region" description="Basic and acidic residues" evidence="11">
    <location>
        <begin position="1"/>
        <end position="14"/>
    </location>
</feature>
<evidence type="ECO:0000256" key="5">
    <source>
        <dbReference type="ARBA" id="ARBA00023015"/>
    </source>
</evidence>